<reference evidence="1" key="1">
    <citation type="submission" date="2017-03" db="EMBL/GenBank/DDBJ databases">
        <title>The mitochondrial genome of the carnivorous plant Utricularia reniformis (Lentibulariaceae): structure, comparative analysis and evolutionary landmarks.</title>
        <authorList>
            <person name="Silva S.R."/>
            <person name="Alvarenga D.O."/>
            <person name="Michael T.P."/>
            <person name="Miranda V.F.O."/>
            <person name="Varani A.M."/>
        </authorList>
    </citation>
    <scope>NUCLEOTIDE SEQUENCE</scope>
</reference>
<gene>
    <name evidence="1" type="ORF">AEK19_MT2241</name>
</gene>
<name>A0A1Y0B4J7_9LAMI</name>
<organism evidence="1">
    <name type="scientific">Utricularia reniformis</name>
    <dbReference type="NCBI Taxonomy" id="192314"/>
    <lineage>
        <taxon>Eukaryota</taxon>
        <taxon>Viridiplantae</taxon>
        <taxon>Streptophyta</taxon>
        <taxon>Embryophyta</taxon>
        <taxon>Tracheophyta</taxon>
        <taxon>Spermatophyta</taxon>
        <taxon>Magnoliopsida</taxon>
        <taxon>eudicotyledons</taxon>
        <taxon>Gunneridae</taxon>
        <taxon>Pentapetalae</taxon>
        <taxon>asterids</taxon>
        <taxon>lamiids</taxon>
        <taxon>Lamiales</taxon>
        <taxon>Lentibulariaceae</taxon>
        <taxon>Utricularia</taxon>
    </lineage>
</organism>
<proteinExistence type="predicted"/>
<protein>
    <submittedName>
        <fullName evidence="1">Uncharacterized protein</fullName>
    </submittedName>
</protein>
<geneLocation type="mitochondrion" evidence="1"/>
<dbReference type="AlphaFoldDB" id="A0A1Y0B4J7"/>
<evidence type="ECO:0000313" key="1">
    <source>
        <dbReference type="EMBL" id="ART32386.1"/>
    </source>
</evidence>
<sequence length="92" mass="10046">MSKIESGPVTLKISARGLEAYAQYCLHGTEGTPKIYAPVTFDAFDFAGPHTDPVIVEAIISNRLVRRILIDTGSSVNVLTNLYTRLHPSRSS</sequence>
<keyword evidence="1" id="KW-0496">Mitochondrion</keyword>
<dbReference type="EMBL" id="KY774314">
    <property type="protein sequence ID" value="ART32386.1"/>
    <property type="molecule type" value="Genomic_DNA"/>
</dbReference>
<accession>A0A1Y0B4J7</accession>